<dbReference type="Gene3D" id="3.90.180.10">
    <property type="entry name" value="Medium-chain alcohol dehydrogenases, catalytic domain"/>
    <property type="match status" value="1"/>
</dbReference>
<evidence type="ECO:0000313" key="5">
    <source>
        <dbReference type="EMBL" id="ADL19037.1"/>
    </source>
</evidence>
<dbReference type="STRING" id="666510.ASAC_0630"/>
<dbReference type="InterPro" id="IPR013149">
    <property type="entry name" value="ADH-like_C"/>
</dbReference>
<evidence type="ECO:0000313" key="6">
    <source>
        <dbReference type="Proteomes" id="UP000000346"/>
    </source>
</evidence>
<dbReference type="SMART" id="SM00829">
    <property type="entry name" value="PKS_ER"/>
    <property type="match status" value="1"/>
</dbReference>
<dbReference type="KEGG" id="asc:ASAC_0630"/>
<dbReference type="EC" id="1.1.1.1" evidence="5"/>
<evidence type="ECO:0000256" key="3">
    <source>
        <dbReference type="SAM" id="MobiDB-lite"/>
    </source>
</evidence>
<dbReference type="GO" id="GO:0070402">
    <property type="term" value="F:NADPH binding"/>
    <property type="evidence" value="ECO:0007669"/>
    <property type="project" value="TreeGrafter"/>
</dbReference>
<dbReference type="EMBL" id="CP001742">
    <property type="protein sequence ID" value="ADL19037.1"/>
    <property type="molecule type" value="Genomic_DNA"/>
</dbReference>
<dbReference type="GO" id="GO:0016651">
    <property type="term" value="F:oxidoreductase activity, acting on NAD(P)H"/>
    <property type="evidence" value="ECO:0007669"/>
    <property type="project" value="TreeGrafter"/>
</dbReference>
<dbReference type="InterPro" id="IPR020843">
    <property type="entry name" value="ER"/>
</dbReference>
<proteinExistence type="predicted"/>
<sequence length="343" mass="36855">MKAVVFNSHGGPEVLHEAEVPDPRPGPGEVVVRVRYTSLNRIDSLVRRGYPGIKVKLPHILGSDVSGTVEEVGEGVDFLREGQQVIAAPVHGCGHCEYCLTGRENMCRLWSMLGFQEDGSYAELVKVPARAVIPAEGDPEELGALPLSLLVAYRSLVSVANVSRGQYVLIWGATGGIGTLAIQVAKAFGARVIATTRSEEKAKVLREAGADLIVNTSEEDAVSRVMEFTDGHGADVVIDYVVGTTLDKSLEALAIGGTIVVFGYLGGPVKEINWNRFYLKHARVVGTHTGSPWEMAKAYQLYAQGLVRPIITRRLGLSQAAEAHRVMEEGSLAGKLTMKVDLG</sequence>
<dbReference type="eggNOG" id="arCOG01458">
    <property type="taxonomic scope" value="Archaea"/>
</dbReference>
<dbReference type="InterPro" id="IPR011032">
    <property type="entry name" value="GroES-like_sf"/>
</dbReference>
<dbReference type="GO" id="GO:0004022">
    <property type="term" value="F:alcohol dehydrogenase (NAD+) activity"/>
    <property type="evidence" value="ECO:0007669"/>
    <property type="project" value="UniProtKB-EC"/>
</dbReference>
<keyword evidence="2 5" id="KW-0560">Oxidoreductase</keyword>
<evidence type="ECO:0000256" key="1">
    <source>
        <dbReference type="ARBA" id="ARBA00022857"/>
    </source>
</evidence>
<keyword evidence="1" id="KW-0521">NADP</keyword>
<dbReference type="SUPFAM" id="SSF50129">
    <property type="entry name" value="GroES-like"/>
    <property type="match status" value="1"/>
</dbReference>
<accession>D9Q149</accession>
<feature type="domain" description="Enoyl reductase (ER)" evidence="4">
    <location>
        <begin position="10"/>
        <end position="338"/>
    </location>
</feature>
<dbReference type="PANTHER" id="PTHR48106:SF18">
    <property type="entry name" value="QUINONE OXIDOREDUCTASE PIG3"/>
    <property type="match status" value="1"/>
</dbReference>
<dbReference type="InParanoid" id="D9Q149"/>
<reference evidence="5 6" key="1">
    <citation type="journal article" date="2010" name="Appl. Environ. Microbiol.">
        <title>The genome sequence of the crenarchaeon Acidilobus saccharovorans supports a new order, Acidilobales, and suggests an important ecological role in terrestrial acidic hot springs.</title>
        <authorList>
            <person name="Mardanov A.V."/>
            <person name="Svetlitchnyi V.A."/>
            <person name="Beletsky A.V."/>
            <person name="Prokofeva M.I."/>
            <person name="Bonch-Osmolovskaya E.A."/>
            <person name="Ravin N.V."/>
            <person name="Skryabin K.G."/>
        </authorList>
    </citation>
    <scope>NUCLEOTIDE SEQUENCE [LARGE SCALE GENOMIC DNA]</scope>
    <source>
        <strain evidence="6">DSM 16705 / JCM 18335 / VKM B-2471 / 345-15</strain>
    </source>
</reference>
<dbReference type="InterPro" id="IPR036291">
    <property type="entry name" value="NAD(P)-bd_dom_sf"/>
</dbReference>
<dbReference type="SUPFAM" id="SSF51735">
    <property type="entry name" value="NAD(P)-binding Rossmann-fold domains"/>
    <property type="match status" value="1"/>
</dbReference>
<dbReference type="InterPro" id="IPR013154">
    <property type="entry name" value="ADH-like_N"/>
</dbReference>
<gene>
    <name evidence="5" type="ordered locus">ASAC_0630</name>
</gene>
<keyword evidence="6" id="KW-1185">Reference proteome</keyword>
<evidence type="ECO:0000256" key="2">
    <source>
        <dbReference type="ARBA" id="ARBA00023002"/>
    </source>
</evidence>
<dbReference type="Pfam" id="PF00107">
    <property type="entry name" value="ADH_zinc_N"/>
    <property type="match status" value="1"/>
</dbReference>
<name>D9Q149_ACIS3</name>
<evidence type="ECO:0000259" key="4">
    <source>
        <dbReference type="SMART" id="SM00829"/>
    </source>
</evidence>
<feature type="region of interest" description="Disordered" evidence="3">
    <location>
        <begin position="1"/>
        <end position="22"/>
    </location>
</feature>
<organism evidence="5 6">
    <name type="scientific">Acidilobus saccharovorans (strain DSM 16705 / JCM 18335 / VKM B-2471 / 345-15)</name>
    <dbReference type="NCBI Taxonomy" id="666510"/>
    <lineage>
        <taxon>Archaea</taxon>
        <taxon>Thermoproteota</taxon>
        <taxon>Thermoprotei</taxon>
        <taxon>Acidilobales</taxon>
        <taxon>Acidilobaceae</taxon>
        <taxon>Acidilobus</taxon>
    </lineage>
</organism>
<dbReference type="AlphaFoldDB" id="D9Q149"/>
<dbReference type="PANTHER" id="PTHR48106">
    <property type="entry name" value="QUINONE OXIDOREDUCTASE PIG3-RELATED"/>
    <property type="match status" value="1"/>
</dbReference>
<dbReference type="Pfam" id="PF08240">
    <property type="entry name" value="ADH_N"/>
    <property type="match status" value="1"/>
</dbReference>
<dbReference type="OrthoDB" id="73567at2157"/>
<dbReference type="HOGENOM" id="CLU_026673_3_1_2"/>
<protein>
    <submittedName>
        <fullName evidence="5">Glucose dehydrogenase (GDH)</fullName>
        <ecNumber evidence="5">1.1.1.1</ecNumber>
    </submittedName>
</protein>
<dbReference type="Proteomes" id="UP000000346">
    <property type="component" value="Chromosome"/>
</dbReference>